<evidence type="ECO:0000313" key="7">
    <source>
        <dbReference type="EMBL" id="TYS00282.1"/>
    </source>
</evidence>
<evidence type="ECO:0000313" key="8">
    <source>
        <dbReference type="Proteomes" id="UP000325182"/>
    </source>
</evidence>
<dbReference type="GO" id="GO:0004594">
    <property type="term" value="F:pantothenate kinase activity"/>
    <property type="evidence" value="ECO:0007669"/>
    <property type="project" value="UniProtKB-EC"/>
</dbReference>
<dbReference type="PANTHER" id="PTHR12280">
    <property type="entry name" value="PANTOTHENATE KINASE"/>
    <property type="match status" value="1"/>
</dbReference>
<keyword evidence="2 7" id="KW-0808">Transferase</keyword>
<evidence type="ECO:0000256" key="5">
    <source>
        <dbReference type="ARBA" id="ARBA00022840"/>
    </source>
</evidence>
<dbReference type="GO" id="GO:0005524">
    <property type="term" value="F:ATP binding"/>
    <property type="evidence" value="ECO:0007669"/>
    <property type="project" value="UniProtKB-KW"/>
</dbReference>
<dbReference type="Gene3D" id="3.30.420.40">
    <property type="match status" value="2"/>
</dbReference>
<reference evidence="7 8" key="1">
    <citation type="submission" date="2019-08" db="EMBL/GenBank/DDBJ databases">
        <title>Bacillus genomes from the desert of Cuatro Cienegas, Coahuila.</title>
        <authorList>
            <person name="Olmedo-Alvarez G."/>
        </authorList>
    </citation>
    <scope>NUCLEOTIDE SEQUENCE [LARGE SCALE GENOMIC DNA]</scope>
    <source>
        <strain evidence="7 8">CH128b_4D</strain>
    </source>
</reference>
<keyword evidence="5" id="KW-0067">ATP-binding</keyword>
<dbReference type="PIRSF" id="PIRSF036940">
    <property type="entry name" value="PanK_bac_aCoA"/>
    <property type="match status" value="1"/>
</dbReference>
<dbReference type="InterPro" id="IPR043129">
    <property type="entry name" value="ATPase_NBD"/>
</dbReference>
<dbReference type="Pfam" id="PF03630">
    <property type="entry name" value="Fumble"/>
    <property type="match status" value="1"/>
</dbReference>
<organism evidence="7 8">
    <name type="scientific">Rossellomorea vietnamensis</name>
    <dbReference type="NCBI Taxonomy" id="218284"/>
    <lineage>
        <taxon>Bacteria</taxon>
        <taxon>Bacillati</taxon>
        <taxon>Bacillota</taxon>
        <taxon>Bacilli</taxon>
        <taxon>Bacillales</taxon>
        <taxon>Bacillaceae</taxon>
        <taxon>Rossellomorea</taxon>
    </lineage>
</organism>
<dbReference type="RefSeq" id="WP_148953379.1">
    <property type="nucleotide sequence ID" value="NZ_VTEG01000003.1"/>
</dbReference>
<evidence type="ECO:0000256" key="4">
    <source>
        <dbReference type="ARBA" id="ARBA00022777"/>
    </source>
</evidence>
<protein>
    <submittedName>
        <fullName evidence="7">Type II pantothenate kinase</fullName>
        <ecNumber evidence="7">2.7.1.33</ecNumber>
    </submittedName>
</protein>
<evidence type="ECO:0000256" key="3">
    <source>
        <dbReference type="ARBA" id="ARBA00022741"/>
    </source>
</evidence>
<gene>
    <name evidence="7" type="primary">coaW</name>
    <name evidence="7" type="ORF">FZC84_06985</name>
</gene>
<dbReference type="GO" id="GO:0005829">
    <property type="term" value="C:cytosol"/>
    <property type="evidence" value="ECO:0007669"/>
    <property type="project" value="TreeGrafter"/>
</dbReference>
<evidence type="ECO:0000256" key="6">
    <source>
        <dbReference type="ARBA" id="ARBA00022993"/>
    </source>
</evidence>
<keyword evidence="1" id="KW-0963">Cytoplasm</keyword>
<sequence>MNKIGIDAGGTLIKVAYNEGGARHYKTFSSRDLDSLSQWLRWLSPQSEFCLTGGRAGQIKNLFENASEIPEFEAVCSGAALLLYEEHQKKNPFILANVGTGTSLFYVDPERNQHRRLAGTGMGGGTIMGLGRLLAGLESFSEIIQTAQSGNREKVDLLVKDLYENEKPPIPGHLTAANFAGEFSGEETPADALRSLINMVAENIILLSSREAQAEGIKTIVFSGGALKGNTLLKKDFGQFQDIIEYEPVFLENGAYAGAIGCLGLN</sequence>
<dbReference type="EC" id="2.7.1.33" evidence="7"/>
<keyword evidence="4 7" id="KW-0418">Kinase</keyword>
<evidence type="ECO:0000256" key="2">
    <source>
        <dbReference type="ARBA" id="ARBA00022679"/>
    </source>
</evidence>
<dbReference type="NCBIfam" id="NF009842">
    <property type="entry name" value="PRK13317.1"/>
    <property type="match status" value="1"/>
</dbReference>
<accession>A0A5D4MF48</accession>
<dbReference type="Proteomes" id="UP000325182">
    <property type="component" value="Unassembled WGS sequence"/>
</dbReference>
<dbReference type="GO" id="GO:0015937">
    <property type="term" value="P:coenzyme A biosynthetic process"/>
    <property type="evidence" value="ECO:0007669"/>
    <property type="project" value="UniProtKB-KW"/>
</dbReference>
<dbReference type="CDD" id="cd24085">
    <property type="entry name" value="ASKHA_NBD_PanK-II_bac"/>
    <property type="match status" value="1"/>
</dbReference>
<dbReference type="InterPro" id="IPR011602">
    <property type="entry name" value="Type_II_PanK_bac"/>
</dbReference>
<comment type="caution">
    <text evidence="7">The sequence shown here is derived from an EMBL/GenBank/DDBJ whole genome shotgun (WGS) entry which is preliminary data.</text>
</comment>
<dbReference type="SUPFAM" id="SSF53067">
    <property type="entry name" value="Actin-like ATPase domain"/>
    <property type="match status" value="1"/>
</dbReference>
<proteinExistence type="predicted"/>
<dbReference type="InterPro" id="IPR004567">
    <property type="entry name" value="Type_II_PanK"/>
</dbReference>
<keyword evidence="3" id="KW-0547">Nucleotide-binding</keyword>
<dbReference type="AlphaFoldDB" id="A0A5D4MF48"/>
<name>A0A5D4MF48_9BACI</name>
<dbReference type="PANTHER" id="PTHR12280:SF20">
    <property type="entry name" value="4'-PHOSPHOPANTETHEINE PHOSPHATASE"/>
    <property type="match status" value="1"/>
</dbReference>
<evidence type="ECO:0000256" key="1">
    <source>
        <dbReference type="ARBA" id="ARBA00022490"/>
    </source>
</evidence>
<dbReference type="EMBL" id="VTEG01000003">
    <property type="protein sequence ID" value="TYS00282.1"/>
    <property type="molecule type" value="Genomic_DNA"/>
</dbReference>
<keyword evidence="6" id="KW-0173">Coenzyme A biosynthesis</keyword>